<dbReference type="PANTHER" id="PTHR22939">
    <property type="entry name" value="SERINE PROTEASE FAMILY S1C HTRA-RELATED"/>
    <property type="match status" value="1"/>
</dbReference>
<evidence type="ECO:0000313" key="18">
    <source>
        <dbReference type="EMBL" id="CAI3942946.1"/>
    </source>
</evidence>
<evidence type="ECO:0000256" key="8">
    <source>
        <dbReference type="ARBA" id="ARBA00022737"/>
    </source>
</evidence>
<dbReference type="Gene3D" id="2.40.10.120">
    <property type="match status" value="1"/>
</dbReference>
<dbReference type="Proteomes" id="UP001154259">
    <property type="component" value="Unassembled WGS sequence"/>
</dbReference>
<evidence type="ECO:0000256" key="11">
    <source>
        <dbReference type="ARBA" id="ARBA00022825"/>
    </source>
</evidence>
<evidence type="ECO:0000256" key="9">
    <source>
        <dbReference type="ARBA" id="ARBA00022764"/>
    </source>
</evidence>
<dbReference type="InterPro" id="IPR001478">
    <property type="entry name" value="PDZ"/>
</dbReference>
<feature type="active site" description="Charge relay system" evidence="14">
    <location>
        <position position="181"/>
    </location>
</feature>
<dbReference type="SMART" id="SM00228">
    <property type="entry name" value="PDZ"/>
    <property type="match status" value="2"/>
</dbReference>
<feature type="binding site" evidence="15">
    <location>
        <begin position="253"/>
        <end position="255"/>
    </location>
    <ligand>
        <name>substrate</name>
    </ligand>
</feature>
<name>A0A9W4XHU1_9PROT</name>
<dbReference type="RefSeq" id="WP_271789661.1">
    <property type="nucleotide sequence ID" value="NZ_CAMXCJ010000003.1"/>
</dbReference>
<dbReference type="GO" id="GO:0004252">
    <property type="term" value="F:serine-type endopeptidase activity"/>
    <property type="evidence" value="ECO:0007669"/>
    <property type="project" value="InterPro"/>
</dbReference>
<evidence type="ECO:0000256" key="12">
    <source>
        <dbReference type="ARBA" id="ARBA00023016"/>
    </source>
</evidence>
<dbReference type="Pfam" id="PF13180">
    <property type="entry name" value="PDZ_2"/>
    <property type="match status" value="2"/>
</dbReference>
<keyword evidence="7" id="KW-0732">Signal</keyword>
<evidence type="ECO:0000259" key="16">
    <source>
        <dbReference type="PROSITE" id="PS50106"/>
    </source>
</evidence>
<evidence type="ECO:0000256" key="2">
    <source>
        <dbReference type="ARBA" id="ARBA00004418"/>
    </source>
</evidence>
<evidence type="ECO:0000256" key="3">
    <source>
        <dbReference type="ARBA" id="ARBA00010541"/>
    </source>
</evidence>
<keyword evidence="20" id="KW-1185">Reference proteome</keyword>
<feature type="binding site" evidence="15">
    <location>
        <position position="151"/>
    </location>
    <ligand>
        <name>substrate</name>
    </ligand>
</feature>
<dbReference type="PANTHER" id="PTHR22939:SF130">
    <property type="entry name" value="PERIPLASMIC SERINE ENDOPROTEASE DEGP-LIKE-RELATED"/>
    <property type="match status" value="1"/>
</dbReference>
<feature type="domain" description="PDZ" evidence="16">
    <location>
        <begin position="321"/>
        <end position="371"/>
    </location>
</feature>
<keyword evidence="9" id="KW-0574">Periplasm</keyword>
<feature type="active site" description="Charge relay system" evidence="14">
    <location>
        <position position="151"/>
    </location>
</feature>
<protein>
    <recommendedName>
        <fullName evidence="5">Probable periplasmic serine endoprotease DegP-like</fullName>
        <ecNumber evidence="4">3.4.21.107</ecNumber>
    </recommendedName>
    <alternativeName>
        <fullName evidence="13">Protease Do</fullName>
    </alternativeName>
</protein>
<dbReference type="InterPro" id="IPR009003">
    <property type="entry name" value="Peptidase_S1_PA"/>
</dbReference>
<keyword evidence="6" id="KW-0645">Protease</keyword>
<evidence type="ECO:0000256" key="5">
    <source>
        <dbReference type="ARBA" id="ARBA00013958"/>
    </source>
</evidence>
<comment type="subcellular location">
    <subcellularLocation>
        <location evidence="2">Periplasm</location>
    </subcellularLocation>
</comment>
<comment type="caution">
    <text evidence="17">The sequence shown here is derived from an EMBL/GenBank/DDBJ whole genome shotgun (WGS) entry which is preliminary data.</text>
</comment>
<dbReference type="EMBL" id="CAMXCS010000002">
    <property type="protein sequence ID" value="CAI3942946.1"/>
    <property type="molecule type" value="Genomic_DNA"/>
</dbReference>
<proteinExistence type="inferred from homology"/>
<keyword evidence="11" id="KW-0720">Serine protease</keyword>
<dbReference type="PROSITE" id="PS50106">
    <property type="entry name" value="PDZ"/>
    <property type="match status" value="2"/>
</dbReference>
<evidence type="ECO:0000256" key="13">
    <source>
        <dbReference type="ARBA" id="ARBA00032850"/>
    </source>
</evidence>
<dbReference type="InterPro" id="IPR001940">
    <property type="entry name" value="Peptidase_S1C"/>
</dbReference>
<evidence type="ECO:0000256" key="14">
    <source>
        <dbReference type="PIRSR" id="PIRSR611782-1"/>
    </source>
</evidence>
<dbReference type="EC" id="3.4.21.107" evidence="4"/>
<organism evidence="17 19">
    <name type="scientific">Commensalibacter communis</name>
    <dbReference type="NCBI Taxonomy" id="2972786"/>
    <lineage>
        <taxon>Bacteria</taxon>
        <taxon>Pseudomonadati</taxon>
        <taxon>Pseudomonadota</taxon>
        <taxon>Alphaproteobacteria</taxon>
        <taxon>Acetobacterales</taxon>
        <taxon>Acetobacteraceae</taxon>
    </lineage>
</organism>
<evidence type="ECO:0000256" key="4">
    <source>
        <dbReference type="ARBA" id="ARBA00013035"/>
    </source>
</evidence>
<evidence type="ECO:0000313" key="20">
    <source>
        <dbReference type="Proteomes" id="UP001154259"/>
    </source>
</evidence>
<dbReference type="GO" id="GO:0042597">
    <property type="term" value="C:periplasmic space"/>
    <property type="evidence" value="ECO:0007669"/>
    <property type="project" value="UniProtKB-SubCell"/>
</dbReference>
<dbReference type="Pfam" id="PF13365">
    <property type="entry name" value="Trypsin_2"/>
    <property type="match status" value="1"/>
</dbReference>
<evidence type="ECO:0000256" key="1">
    <source>
        <dbReference type="ARBA" id="ARBA00001772"/>
    </source>
</evidence>
<dbReference type="SUPFAM" id="SSF50156">
    <property type="entry name" value="PDZ domain-like"/>
    <property type="match status" value="2"/>
</dbReference>
<dbReference type="PRINTS" id="PR00834">
    <property type="entry name" value="PROTEASES2C"/>
</dbReference>
<dbReference type="EMBL" id="CAMXCM010000002">
    <property type="protein sequence ID" value="CAI3940541.1"/>
    <property type="molecule type" value="Genomic_DNA"/>
</dbReference>
<dbReference type="InterPro" id="IPR011782">
    <property type="entry name" value="Pept_S1C_Do"/>
</dbReference>
<dbReference type="InterPro" id="IPR036034">
    <property type="entry name" value="PDZ_sf"/>
</dbReference>
<feature type="binding site" evidence="15">
    <location>
        <position position="181"/>
    </location>
    <ligand>
        <name>substrate</name>
    </ligand>
</feature>
<evidence type="ECO:0000313" key="19">
    <source>
        <dbReference type="Proteomes" id="UP001154255"/>
    </source>
</evidence>
<dbReference type="Proteomes" id="UP001154255">
    <property type="component" value="Unassembled WGS sequence"/>
</dbReference>
<keyword evidence="12" id="KW-0346">Stress response</keyword>
<dbReference type="Gene3D" id="2.30.42.10">
    <property type="match status" value="2"/>
</dbReference>
<dbReference type="SUPFAM" id="SSF50494">
    <property type="entry name" value="Trypsin-like serine proteases"/>
    <property type="match status" value="1"/>
</dbReference>
<comment type="catalytic activity">
    <reaction evidence="1">
        <text>Acts on substrates that are at least partially unfolded. The cleavage site P1 residue is normally between a pair of hydrophobic residues, such as Val-|-Val.</text>
        <dbReference type="EC" id="3.4.21.107"/>
    </reaction>
</comment>
<evidence type="ECO:0000256" key="6">
    <source>
        <dbReference type="ARBA" id="ARBA00022670"/>
    </source>
</evidence>
<keyword evidence="10" id="KW-0378">Hydrolase</keyword>
<comment type="similarity">
    <text evidence="3">Belongs to the peptidase S1C family.</text>
</comment>
<dbReference type="FunFam" id="2.40.10.120:FF:000007">
    <property type="entry name" value="Periplasmic serine endoprotease DegP-like"/>
    <property type="match status" value="1"/>
</dbReference>
<evidence type="ECO:0000313" key="17">
    <source>
        <dbReference type="EMBL" id="CAI3940541.1"/>
    </source>
</evidence>
<feature type="domain" description="PDZ" evidence="16">
    <location>
        <begin position="402"/>
        <end position="507"/>
    </location>
</feature>
<feature type="active site" description="Charge relay system" evidence="14">
    <location>
        <position position="255"/>
    </location>
</feature>
<dbReference type="GO" id="GO:0006508">
    <property type="term" value="P:proteolysis"/>
    <property type="evidence" value="ECO:0007669"/>
    <property type="project" value="UniProtKB-KW"/>
</dbReference>
<evidence type="ECO:0000256" key="15">
    <source>
        <dbReference type="PIRSR" id="PIRSR611782-2"/>
    </source>
</evidence>
<evidence type="ECO:0000256" key="7">
    <source>
        <dbReference type="ARBA" id="ARBA00022729"/>
    </source>
</evidence>
<evidence type="ECO:0000256" key="10">
    <source>
        <dbReference type="ARBA" id="ARBA00022801"/>
    </source>
</evidence>
<keyword evidence="8" id="KW-0677">Repeat</keyword>
<accession>A0A9W4XHU1</accession>
<dbReference type="NCBIfam" id="TIGR02037">
    <property type="entry name" value="degP_htrA_DO"/>
    <property type="match status" value="1"/>
</dbReference>
<gene>
    <name evidence="18" type="ORF">R53529_LOCUS1228</name>
    <name evidence="17" type="ORF">R53530_LOCUS1206</name>
</gene>
<sequence length="520" mass="54409">MINRLNKDKMVKLFSQLTPYIRQGVMVSLLMGSSISLVGMPSAYAAEGSKLLNEHSGAIKPVTSAQNLPNFVSLVKQVKPAVVSITTKMTVGGDDQMIDGFPDNEGFSGRGGFSSPFPFPMFPQQMPKQVVEARGSGFIISPDGYVVTNNHVVKGAKKITVSLEDGAKYQAKVIGLDPKTDLALLKIQSDKPFSFIQLGDSNGVEPGEWVVAVGDPYGLGGTVTAGIVSARGRDIGDSPYDSFIQIDAPINRGNSGGPLFSQDGKVIGVNTAILSPSGGSIGIGFAIPSNTVKTIITQLEKTGHVTRGYIGVAAQSVTSSMVKALKLPEPEHGIAPQGALIASISPDSPAEKGGLNVGDVVLTLDGKTVQNPRELAVKVAGITPGTEAKLVVLRDGVKKELSIKVANLNDGKEDNKEVVKKPSNIGVALSPLTPDIRQQIGVDESIKGVVISGIKSNSPADRAGLQPGDVIVSVDNHPVNNPNAATDAITNVLKKDSNVLLRILRGNQSLFVSISTNDAE</sequence>
<reference evidence="17" key="1">
    <citation type="submission" date="2022-10" db="EMBL/GenBank/DDBJ databases">
        <authorList>
            <person name="Botero Cardona J."/>
        </authorList>
    </citation>
    <scope>NUCLEOTIDE SEQUENCE</scope>
    <source>
        <strain evidence="17">LMG 31819</strain>
        <strain evidence="18">R-53529</strain>
    </source>
</reference>
<dbReference type="AlphaFoldDB" id="A0A9W4XHU1"/>